<feature type="transmembrane region" description="Helical" evidence="1">
    <location>
        <begin position="82"/>
        <end position="103"/>
    </location>
</feature>
<dbReference type="Proteomes" id="UP000033423">
    <property type="component" value="Unassembled WGS sequence"/>
</dbReference>
<evidence type="ECO:0000313" key="3">
    <source>
        <dbReference type="Proteomes" id="UP000033423"/>
    </source>
</evidence>
<keyword evidence="1" id="KW-1133">Transmembrane helix</keyword>
<keyword evidence="3" id="KW-1185">Reference proteome</keyword>
<proteinExistence type="predicted"/>
<name>A0A0F3H1K7_9BACT</name>
<keyword evidence="1 2" id="KW-0812">Transmembrane</keyword>
<sequence length="246" mass="28004">MDCKQARMTLCSLKYHETEVVSNNIVEARRHIKACRECMEFIDGERRFVTLVRDSAGKEDIPERLKSRILDMGKPKKKTFIGLYRGIAAAASIIVLLIVGYLVKTHKEDMSFLNTIVEEHVKFMPLPKTHIDSSNPEDVVRWFRGKVDFQASTITLKAILKGGRLCNIGKRKTALLFYEYGNVPLSLFIAKGQASYKLKTMKEVVVNGKKMSVGHIDEYTVVIWQDRGLAYHLVSELEVIALKEII</sequence>
<dbReference type="AlphaFoldDB" id="A0A0F3H1K7"/>
<reference evidence="2 3" key="1">
    <citation type="submission" date="2015-02" db="EMBL/GenBank/DDBJ databases">
        <title>Single-cell genomics of uncultivated deep-branching MTB reveals a conserved set of magnetosome genes.</title>
        <authorList>
            <person name="Kolinko S."/>
            <person name="Richter M."/>
            <person name="Glockner F.O."/>
            <person name="Brachmann A."/>
            <person name="Schuler D."/>
        </authorList>
    </citation>
    <scope>NUCLEOTIDE SEQUENCE [LARGE SCALE GENOMIC DNA]</scope>
    <source>
        <strain evidence="2">TM-1</strain>
    </source>
</reference>
<keyword evidence="1" id="KW-0472">Membrane</keyword>
<accession>A0A0F3H1K7</accession>
<comment type="caution">
    <text evidence="2">The sequence shown here is derived from an EMBL/GenBank/DDBJ whole genome shotgun (WGS) entry which is preliminary data.</text>
</comment>
<evidence type="ECO:0000313" key="2">
    <source>
        <dbReference type="EMBL" id="KJU86793.1"/>
    </source>
</evidence>
<gene>
    <name evidence="2" type="ORF">MBAV_001012</name>
</gene>
<dbReference type="EMBL" id="LACI01000454">
    <property type="protein sequence ID" value="KJU86793.1"/>
    <property type="molecule type" value="Genomic_DNA"/>
</dbReference>
<evidence type="ECO:0000256" key="1">
    <source>
        <dbReference type="SAM" id="Phobius"/>
    </source>
</evidence>
<organism evidence="2 3">
    <name type="scientific">Candidatus Magnetobacterium bavaricum</name>
    <dbReference type="NCBI Taxonomy" id="29290"/>
    <lineage>
        <taxon>Bacteria</taxon>
        <taxon>Pseudomonadati</taxon>
        <taxon>Nitrospirota</taxon>
        <taxon>Thermodesulfovibrionia</taxon>
        <taxon>Thermodesulfovibrionales</taxon>
        <taxon>Candidatus Magnetobacteriaceae</taxon>
        <taxon>Candidatus Magnetobacterium</taxon>
    </lineage>
</organism>
<protein>
    <submittedName>
        <fullName evidence="2">Transmembrane transcriptional regulator (Anti-sigma factor)</fullName>
    </submittedName>
</protein>